<organism evidence="2 3">
    <name type="scientific">Kitasatospora acidiphila</name>
    <dbReference type="NCBI Taxonomy" id="2567942"/>
    <lineage>
        <taxon>Bacteria</taxon>
        <taxon>Bacillati</taxon>
        <taxon>Actinomycetota</taxon>
        <taxon>Actinomycetes</taxon>
        <taxon>Kitasatosporales</taxon>
        <taxon>Streptomycetaceae</taxon>
        <taxon>Kitasatospora</taxon>
    </lineage>
</organism>
<accession>A0A540W132</accession>
<name>A0A540W132_9ACTN</name>
<dbReference type="Proteomes" id="UP000319103">
    <property type="component" value="Unassembled WGS sequence"/>
</dbReference>
<keyword evidence="3" id="KW-1185">Reference proteome</keyword>
<dbReference type="InterPro" id="IPR003115">
    <property type="entry name" value="ParB_N"/>
</dbReference>
<dbReference type="SMART" id="SM00470">
    <property type="entry name" value="ParB"/>
    <property type="match status" value="1"/>
</dbReference>
<dbReference type="AlphaFoldDB" id="A0A540W132"/>
<dbReference type="RefSeq" id="WP_141633420.1">
    <property type="nucleotide sequence ID" value="NZ_VIGB01000003.1"/>
</dbReference>
<evidence type="ECO:0000313" key="3">
    <source>
        <dbReference type="Proteomes" id="UP000319103"/>
    </source>
</evidence>
<comment type="caution">
    <text evidence="2">The sequence shown here is derived from an EMBL/GenBank/DDBJ whole genome shotgun (WGS) entry which is preliminary data.</text>
</comment>
<evidence type="ECO:0000259" key="1">
    <source>
        <dbReference type="SMART" id="SM00470"/>
    </source>
</evidence>
<protein>
    <submittedName>
        <fullName evidence="2">Transcriptional regulator</fullName>
    </submittedName>
</protein>
<sequence length="319" mass="34874">MVPISSLRLGESPRTQGSDEEHIARLRELDGPLPPILVERRTMQVIDGTHRLLAAVSKGLQAIEVEFFDGTAEEAFLKSVEANVTHGLPLSLADRRLAAERIMASHPHLSDRAIARSAGLGARAVAAVRRRAAELTEQPQFQARVGRDGKVRPLNSAAGRLRAAALLTERPEASLREVARLAGISPATVSDVRRRMAAGEPPAADEALDGEVSVVPQAKRPHAHGARRMRLVQSDPAVVLEKLVRDPSLRHKEEGRQLLRLLQQNAIGAREWSELTEVVPAYCSALVADLARQYAETWLELAQRLDERLRGVRELAVGS</sequence>
<reference evidence="2 3" key="1">
    <citation type="submission" date="2019-06" db="EMBL/GenBank/DDBJ databases">
        <title>Description of Kitasatospora acidophila sp. nov. isolated from pine grove soil, and reclassification of Streptomyces novaecaesareae to Kitasatospora novaeceasareae comb. nov.</title>
        <authorList>
            <person name="Kim M.J."/>
        </authorList>
    </citation>
    <scope>NUCLEOTIDE SEQUENCE [LARGE SCALE GENOMIC DNA]</scope>
    <source>
        <strain evidence="2 3">MMS16-CNU292</strain>
    </source>
</reference>
<proteinExistence type="predicted"/>
<dbReference type="Gene3D" id="3.90.1530.10">
    <property type="entry name" value="Conserved hypothetical protein from pyrococcus furiosus pfu- 392566-001, ParB domain"/>
    <property type="match status" value="1"/>
</dbReference>
<gene>
    <name evidence="2" type="ORF">E6W39_11265</name>
</gene>
<dbReference type="InterPro" id="IPR036086">
    <property type="entry name" value="ParB/Sulfiredoxin_sf"/>
</dbReference>
<evidence type="ECO:0000313" key="2">
    <source>
        <dbReference type="EMBL" id="TQF02730.1"/>
    </source>
</evidence>
<dbReference type="EMBL" id="VIGB01000003">
    <property type="protein sequence ID" value="TQF02730.1"/>
    <property type="molecule type" value="Genomic_DNA"/>
</dbReference>
<dbReference type="OrthoDB" id="3701787at2"/>
<dbReference type="SUPFAM" id="SSF110849">
    <property type="entry name" value="ParB/Sulfiredoxin"/>
    <property type="match status" value="1"/>
</dbReference>
<feature type="domain" description="ParB-like N-terminal" evidence="1">
    <location>
        <begin position="1"/>
        <end position="84"/>
    </location>
</feature>